<sequence>MSSVWKEILDEFDLWMSDGCAFKKYGILVAENILPLKDGWFSCSVIAPEGISSSCIARDFMRFHDDRPSHEATMIWNVEWSQPLPEVKYMICGVDVCPDNILADFEVPKSAIPLPLLQASVMPVNVIELFSGGLGGWKTACNFLHEHENVAFKVLAVEIDIEAAFTYAVSHSVPLISGKTHLDPALAQQHSHLVVHADVAGDTWLSLGSAWCPDIVAISSPCPPWSSAGSSSGLYSEEGQLLIRSIAICKLLRPRAIALEQVSAFASHEHFHYVVQTLRWAGYQLYHAQVLDASDILPIARSRWLAIALRVNDDGVSHMPFQGWYPVEAQVPNTWDVILQEQFLHDARLYPKSDVLSLSARHDLLPPAKRRVVSKEHVLASRCYDGTIKIPTLMASYGSQHCLSDAWLSEKGLMNHFFRQVGKNPRYWHPVELWLMHGAHGQQFFMKDWVKAYRHVGNQICTPHALLIITNILNCLDKVPQGFDASEVIQDFISSRNKASEIAVTETQAGFLAHNAHKILSDEQKRHIENFQSGLYDGTIPHDMFWNLNGFQSCNAIILDDTVDLALTAPMPIFEKVTICTAGLTFEVFIQDGIPCEMALQLWDHAFQDLECFEKQDAVAKVWVPTDNWQESHDATPNLWVVIHEKCLYVAKPSEETVSWFLEKGNGIYVDTLGNPMNLPGFAGALTTAGFSLKSMPFVPCNIARFVLANQFCSMQVINEQHKFQVTAIIQGPWEHRVIVAEFWANLFSKNALDAIGVSLTCNHQSNCTALIWTVQDARCPLPVQSLLTAMFSKAGYCLFSKLQDLTGRHIRIKVFGNVIWEGKLPIKFSVATLKQCLHAITCLVSGNLQYRMIQGGKQPAPESTIEQLAQDNPSSRLTCHFVLQMNGGGSENGTKAGHRTQIKNAIAGVLLEEGYDLAWTSKSVDQMMTKIGTKELSKFLQVETSKKVFAAMDFLRSCDIDIPKINTAKSSQVAANAKKKRFTSMPDPANYTVLDGVLVNENDSPCAHIPKFGGHQQGYHLCTPAVALPWLRQGDILSRDELALLIFGDLPVTTRLAHEHVTVPCQDEKGRQVLVAGVLVQCGDKQVKIVQGDGYKVDTDGTILAAVTWRKSDWPQQWTEICANPYKFLKSFPGVSDLLVSVWGKAYRQGKAQATANNANSVQVHCLFKEDKFAAFLKLSGFNMLWLSPKTKEGKPHPAWRILWLDSNLDMQAATALAAKIHDSAGLVCLSERYAIRVPKNSYAEAWAIIYPSIPVPLEMDTSRIFKLESLPFGVTSTMLTAWAEHISWPLKPLRAVGPRAWLIGTGQDPPSTQLHFNSSPILARELNSKPQAFNNPIVAGPRPSKPSHAAANQDNYQLIGDPWANWTGPRPTAPAAPIAASTTIGPTEQQFAQQADRLNKLETAMQEMQTGQKKQEIVMEKIQKEQVNRDQEVRQQIDDKFAAMKHEIDKTFQNALNMQASQFNANMEEIKGLLRERPKRKSKTEGMQLLKRSSPVFFAQPGVGYVLEETWLATHSPVMFQLSLPGPVLFAKHIRFPKSFVELDIADQHWDNMVDVSGALQNASSIQEWGEAVENNIDKYLRQGVGSVLQFTKYHLEISLKEDAKIQKNKLEYLRFLDAANHNKAAYATVRGPGMPRVHEIGRVQTCEAIAVPSDDGHEHSLYMDSIETEKFSMDFPLAIGTDKISAQELLWAAVMTAEITKVLCTWIPHDITGLLPRQLLVVWMASIQALTRHWLLNNQVITAGTLQQVCGPASALAFMLSQLCLMDLLTPNDGCSSERSQVGSSFSALTVILDLCQSDDERCLVADQFRDSPVNVPSLQIACVARSQGEQDILRAETWAILAIAENVGSGVVHSDSQTAINNARKALTAFSPSDFATCEHMDLLCRLWQIRHDVNLELVKVKAHQCIRTIPDPLLRYWAMGNDFADSTAQHACLYMMPDFVSTMQRKHAEVSKDQKNLEIVCCLHVELQEARAKATIQNPEENQVVQHDHRAICEAYSNWTINRTPYVFPEADLQFVADCAFGNEIALETYEWMKKLTWPSTDDGPLGFNTGALKDASVYPRESVLGEKDACGVGMIANMEKAASHELLEVALRALACMEHRGACSGGMDSSLATFCPLVSRYGQARGLCGGDDSGDGAGVMTQIPWELFSADVNLPEDKSSCAVGMLFLSKDRDVRIDAKMKLETSLLQEGFDLLGYRIVSVDSTVLGERSAQTEPWMEQIFVSHPEAKGPEMENLLYIARKKVEDILSYDELYVASLSPKTIVYKGMLKSSAMVRYYKDLRDPRFKVQYALWHRRFSTNTMPRWPLAQPFRYLGHNGEINTIQGNYNWTRARSGSFEHPNFGYRMREVLPPCRAENSDSGNMDCYLELMLRCNRELPEALMMMIPEAYKVHALKSQCLLDELPRYWGALQEAWDGPALVAFCDGEYMGASLDRNGLRPARYFQLHDGTCVVSSETGILESKIFPPDMFKSKGRLGPGKMVAIDLHTGELIENEAVKQKMAFKKPYGDWNKERAKFCSDHVQTGQHGDRGTSKAMEENLLTLLFDMGYTIEDVEMVVETMAQTGKEPTFCMGNDKPLAVLSNRAHVLYDYFTQRFAQVTNPAIDPYRESLVMSIEVYLGRQGNLMAESPTYFQNKANNRLVKIDSPFLNERQLYAIKNSGLLTVQLSTRYDFSKGPGALEKAVSDICYEASNAIRNGAELIILSDVPRNSDFLAFDLEDPDIGLEKSVLAIPPLLAVGAVHHYLIQQGLRTQASLVVSTGQCWSTHHFACLIGYGASAICPYLSLAHIRRWHATDKGAAKADGQFLKSPLGTSKDAVNAGLKKIMSKMGISVLESYRGAQIFQCIGLDKKVIERAFTGTPSTCEALGFTDIANESMMFHRRAFPELDDTPVAEKLEFAGWYKYIKAKGEFHMNNPEMARALHRAVRDNEPLAYEEYRRQIMDGRPVTAIRDLLDFSSDRQPVPLAEVEDAVSICSRFVTGGMSLGALSREAHEVIALGMNRVGGMSNSGEGGEDPLRYKPLQDVDEDGHSASFPHLQGLRNGDSATSATKQVASGRFGVTAAYLRSAKQLEIKIAQGAKPGEGGQLPGPKVDEYIARLRNSVPGVELISPPPHHDIYSIEDLAQLIFDLHQVSPEAKVSVKLVANAGIGTIAAGVAKANADVIQISGHDGGTGASPLSSIMHAGGPWEQGLCEVQDVLVDNGLRERVTLRVDGGIKTGWDIVVAAMMGAEEFGFGSVAMIAEGCIMARVCHMNRCPVGVATQREDLRKKFPGTPEHVANFMLFVAEEVRTIIAALGFRSLEKVIGRCDLLRPRAEGALRRNVPQPALASQPKATAGRRPKKLAKTSVVNLESFYAEERPNEENRASWVGAKRRMPAHSNGCVLDDDILGDTSVAKVLEENAGRVQKSMEIRNTDRSLGGRIAGTIAAKYGDHGFQGADPIDLLYLFRTTKWS</sequence>
<dbReference type="Gene3D" id="3.20.20.70">
    <property type="entry name" value="Aldolase class I"/>
    <property type="match status" value="2"/>
</dbReference>
<dbReference type="InterPro" id="IPR006982">
    <property type="entry name" value="Glu_synth_centr_N"/>
</dbReference>
<evidence type="ECO:0000313" key="23">
    <source>
        <dbReference type="EMBL" id="CAL4783701.1"/>
    </source>
</evidence>
<evidence type="ECO:0000256" key="11">
    <source>
        <dbReference type="ARBA" id="ARBA00022723"/>
    </source>
</evidence>
<keyword evidence="11" id="KW-0479">Metal-binding</keyword>
<feature type="domain" description="Glutamine amidotransferase type-2" evidence="21">
    <location>
        <begin position="2076"/>
        <end position="2491"/>
    </location>
</feature>
<dbReference type="Pfam" id="PF01645">
    <property type="entry name" value="Glu_synthase"/>
    <property type="match status" value="1"/>
</dbReference>
<dbReference type="Gene3D" id="3.30.420.10">
    <property type="entry name" value="Ribonuclease H-like superfamily/Ribonuclease H"/>
    <property type="match status" value="1"/>
</dbReference>
<dbReference type="PROSITE" id="PS51278">
    <property type="entry name" value="GATASE_TYPE_2"/>
    <property type="match status" value="1"/>
</dbReference>
<dbReference type="InterPro" id="IPR017932">
    <property type="entry name" value="GATase_2_dom"/>
</dbReference>
<dbReference type="PANTHER" id="PTHR11938">
    <property type="entry name" value="FAD NADPH DEHYDROGENASE/OXIDOREDUCTASE"/>
    <property type="match status" value="1"/>
</dbReference>
<evidence type="ECO:0000256" key="20">
    <source>
        <dbReference type="SAM" id="MobiDB-lite"/>
    </source>
</evidence>
<evidence type="ECO:0000256" key="5">
    <source>
        <dbReference type="ARBA" id="ARBA00009716"/>
    </source>
</evidence>
<organism evidence="22">
    <name type="scientific">Cladocopium goreaui</name>
    <dbReference type="NCBI Taxonomy" id="2562237"/>
    <lineage>
        <taxon>Eukaryota</taxon>
        <taxon>Sar</taxon>
        <taxon>Alveolata</taxon>
        <taxon>Dinophyceae</taxon>
        <taxon>Suessiales</taxon>
        <taxon>Symbiodiniaceae</taxon>
        <taxon>Cladocopium</taxon>
    </lineage>
</organism>
<dbReference type="InterPro" id="IPR036485">
    <property type="entry name" value="Glu_synth_asu_C_sf"/>
</dbReference>
<dbReference type="GO" id="GO:0019676">
    <property type="term" value="P:ammonia assimilation cycle"/>
    <property type="evidence" value="ECO:0007669"/>
    <property type="project" value="TreeGrafter"/>
</dbReference>
<keyword evidence="14" id="KW-0408">Iron</keyword>
<dbReference type="Proteomes" id="UP001152797">
    <property type="component" value="Unassembled WGS sequence"/>
</dbReference>
<dbReference type="SUPFAM" id="SSF56235">
    <property type="entry name" value="N-terminal nucleophile aminohydrolases (Ntn hydrolases)"/>
    <property type="match status" value="1"/>
</dbReference>
<keyword evidence="12" id="KW-0315">Glutamine amidotransferase</keyword>
<dbReference type="FunFam" id="3.20.20.70:FF:000084">
    <property type="entry name" value="Ferredoxin-dependent glutamate synthase, chloroplastic"/>
    <property type="match status" value="1"/>
</dbReference>
<dbReference type="InterPro" id="IPR001525">
    <property type="entry name" value="C5_MeTfrase"/>
</dbReference>
<evidence type="ECO:0000256" key="9">
    <source>
        <dbReference type="ARBA" id="ARBA00022643"/>
    </source>
</evidence>
<dbReference type="Gene3D" id="3.60.20.10">
    <property type="entry name" value="Glutamine Phosphoribosylpyrophosphate, subunit 1, domain 1"/>
    <property type="match status" value="1"/>
</dbReference>
<keyword evidence="13" id="KW-0560">Oxidoreductase</keyword>
<dbReference type="InterPro" id="IPR013785">
    <property type="entry name" value="Aldolase_TIM"/>
</dbReference>
<evidence type="ECO:0000256" key="10">
    <source>
        <dbReference type="ARBA" id="ARBA00022679"/>
    </source>
</evidence>
<dbReference type="EC" id="1.4.7.1" evidence="19"/>
<keyword evidence="6" id="KW-0489">Methyltransferase</keyword>
<dbReference type="InterPro" id="IPR002932">
    <property type="entry name" value="Glu_synthdom"/>
</dbReference>
<evidence type="ECO:0000256" key="2">
    <source>
        <dbReference type="ARBA" id="ARBA00001927"/>
    </source>
</evidence>
<reference evidence="23 24" key="2">
    <citation type="submission" date="2024-05" db="EMBL/GenBank/DDBJ databases">
        <authorList>
            <person name="Chen Y."/>
            <person name="Shah S."/>
            <person name="Dougan E. K."/>
            <person name="Thang M."/>
            <person name="Chan C."/>
        </authorList>
    </citation>
    <scope>NUCLEOTIDE SEQUENCE [LARGE SCALE GENOMIC DNA]</scope>
</reference>
<feature type="region of interest" description="Disordered" evidence="20">
    <location>
        <begin position="3326"/>
        <end position="3346"/>
    </location>
</feature>
<evidence type="ECO:0000256" key="14">
    <source>
        <dbReference type="ARBA" id="ARBA00023004"/>
    </source>
</evidence>
<comment type="cofactor">
    <cofactor evidence="2">
        <name>[3Fe-4S] cluster</name>
        <dbReference type="ChEBI" id="CHEBI:21137"/>
    </cofactor>
</comment>
<dbReference type="Pfam" id="PF04898">
    <property type="entry name" value="Glu_syn_central"/>
    <property type="match status" value="1"/>
</dbReference>
<evidence type="ECO:0000256" key="12">
    <source>
        <dbReference type="ARBA" id="ARBA00022962"/>
    </source>
</evidence>
<dbReference type="EMBL" id="CAMXCT020002201">
    <property type="protein sequence ID" value="CAL1149764.1"/>
    <property type="molecule type" value="Genomic_DNA"/>
</dbReference>
<dbReference type="OrthoDB" id="4327079at2759"/>
<dbReference type="SUPFAM" id="SSF51395">
    <property type="entry name" value="FMN-linked oxidoreductases"/>
    <property type="match status" value="1"/>
</dbReference>
<keyword evidence="10" id="KW-0808">Transferase</keyword>
<dbReference type="InterPro" id="IPR012337">
    <property type="entry name" value="RNaseH-like_sf"/>
</dbReference>
<dbReference type="NCBIfam" id="NF008730">
    <property type="entry name" value="PRK11750.1"/>
    <property type="match status" value="1"/>
</dbReference>
<dbReference type="EMBL" id="CAMXCT010002201">
    <property type="protein sequence ID" value="CAI3996389.1"/>
    <property type="molecule type" value="Genomic_DNA"/>
</dbReference>
<reference evidence="22" key="1">
    <citation type="submission" date="2022-10" db="EMBL/GenBank/DDBJ databases">
        <authorList>
            <person name="Chen Y."/>
            <person name="Dougan E. K."/>
            <person name="Chan C."/>
            <person name="Rhodes N."/>
            <person name="Thang M."/>
        </authorList>
    </citation>
    <scope>NUCLEOTIDE SEQUENCE</scope>
</reference>
<dbReference type="GO" id="GO:0003676">
    <property type="term" value="F:nucleic acid binding"/>
    <property type="evidence" value="ECO:0007669"/>
    <property type="project" value="InterPro"/>
</dbReference>
<dbReference type="GO" id="GO:0046872">
    <property type="term" value="F:metal ion binding"/>
    <property type="evidence" value="ECO:0007669"/>
    <property type="project" value="UniProtKB-KW"/>
</dbReference>
<proteinExistence type="inferred from homology"/>
<evidence type="ECO:0000313" key="22">
    <source>
        <dbReference type="EMBL" id="CAI3996389.1"/>
    </source>
</evidence>
<gene>
    <name evidence="22" type="ORF">C1SCF055_LOCUS22872</name>
</gene>
<keyword evidence="17" id="KW-0003">3Fe-4S</keyword>
<dbReference type="CDD" id="cd02808">
    <property type="entry name" value="GltS_FMN"/>
    <property type="match status" value="1"/>
</dbReference>
<evidence type="ECO:0000256" key="1">
    <source>
        <dbReference type="ARBA" id="ARBA00001917"/>
    </source>
</evidence>
<dbReference type="GO" id="GO:0016041">
    <property type="term" value="F:glutamate synthase (ferredoxin) activity"/>
    <property type="evidence" value="ECO:0007669"/>
    <property type="project" value="UniProtKB-EC"/>
</dbReference>
<dbReference type="Pfam" id="PF00310">
    <property type="entry name" value="GATase_2"/>
    <property type="match status" value="2"/>
</dbReference>
<keyword evidence="8" id="KW-0285">Flavoprotein</keyword>
<dbReference type="EMBL" id="CAMXCT030002201">
    <property type="protein sequence ID" value="CAL4783701.1"/>
    <property type="molecule type" value="Genomic_DNA"/>
</dbReference>
<dbReference type="InterPro" id="IPR029063">
    <property type="entry name" value="SAM-dependent_MTases_sf"/>
</dbReference>
<dbReference type="CDD" id="cd00713">
    <property type="entry name" value="GltS"/>
    <property type="match status" value="1"/>
</dbReference>
<comment type="cofactor">
    <cofactor evidence="1">
        <name>FMN</name>
        <dbReference type="ChEBI" id="CHEBI:58210"/>
    </cofactor>
</comment>
<dbReference type="Pfam" id="PF00145">
    <property type="entry name" value="DNA_methylase"/>
    <property type="match status" value="1"/>
</dbReference>
<comment type="pathway">
    <text evidence="4">Nitrogen metabolism.</text>
</comment>
<dbReference type="InterPro" id="IPR050711">
    <property type="entry name" value="ET-N_metabolism_enzyme"/>
</dbReference>
<dbReference type="Gene3D" id="3.40.50.150">
    <property type="entry name" value="Vaccinia Virus protein VP39"/>
    <property type="match status" value="1"/>
</dbReference>
<keyword evidence="7" id="KW-0028">Amino-acid biosynthesis</keyword>
<dbReference type="InterPro" id="IPR029055">
    <property type="entry name" value="Ntn_hydrolases_N"/>
</dbReference>
<accession>A0A9P1CQB4</accession>
<evidence type="ECO:0000256" key="17">
    <source>
        <dbReference type="ARBA" id="ARBA00023291"/>
    </source>
</evidence>
<evidence type="ECO:0000256" key="13">
    <source>
        <dbReference type="ARBA" id="ARBA00023002"/>
    </source>
</evidence>
<dbReference type="PANTHER" id="PTHR11938:SF133">
    <property type="entry name" value="GLUTAMATE SYNTHASE (NADH)"/>
    <property type="match status" value="1"/>
</dbReference>
<evidence type="ECO:0000256" key="15">
    <source>
        <dbReference type="ARBA" id="ARBA00023014"/>
    </source>
</evidence>
<comment type="pathway">
    <text evidence="18">Amino-acid biosynthesis; L-glutamate biosynthesis via GLT pathway; L-glutamate from 2-oxoglutarate and L-glutamine (ferredoxin route): step 1/1.</text>
</comment>
<dbReference type="InterPro" id="IPR036397">
    <property type="entry name" value="RNaseH_sf"/>
</dbReference>
<evidence type="ECO:0000256" key="8">
    <source>
        <dbReference type="ARBA" id="ARBA00022630"/>
    </source>
</evidence>
<dbReference type="GO" id="GO:0006537">
    <property type="term" value="P:glutamate biosynthetic process"/>
    <property type="evidence" value="ECO:0007669"/>
    <property type="project" value="UniProtKB-KW"/>
</dbReference>
<dbReference type="SUPFAM" id="SSF53335">
    <property type="entry name" value="S-adenosyl-L-methionine-dependent methyltransferases"/>
    <property type="match status" value="1"/>
</dbReference>
<dbReference type="SUPFAM" id="SSF53098">
    <property type="entry name" value="Ribonuclease H-like"/>
    <property type="match status" value="1"/>
</dbReference>
<keyword evidence="15" id="KW-0411">Iron-sulfur</keyword>
<comment type="caution">
    <text evidence="22">The sequence shown here is derived from an EMBL/GenBank/DDBJ whole genome shotgun (WGS) entry which is preliminary data.</text>
</comment>
<evidence type="ECO:0000313" key="24">
    <source>
        <dbReference type="Proteomes" id="UP001152797"/>
    </source>
</evidence>
<protein>
    <recommendedName>
        <fullName evidence="19">glutamate synthase (ferredoxin)</fullName>
        <ecNumber evidence="19">1.4.7.1</ecNumber>
    </recommendedName>
</protein>
<keyword evidence="16" id="KW-0314">Glutamate biosynthesis</keyword>
<keyword evidence="24" id="KW-1185">Reference proteome</keyword>
<dbReference type="Gene3D" id="2.160.20.60">
    <property type="entry name" value="Glutamate synthase, alpha subunit, C-terminal domain"/>
    <property type="match status" value="1"/>
</dbReference>
<evidence type="ECO:0000256" key="18">
    <source>
        <dbReference type="ARBA" id="ARBA00037928"/>
    </source>
</evidence>
<comment type="similarity">
    <text evidence="5">Belongs to the glutamate synthase family.</text>
</comment>
<evidence type="ECO:0000259" key="21">
    <source>
        <dbReference type="PROSITE" id="PS51278"/>
    </source>
</evidence>
<evidence type="ECO:0000256" key="16">
    <source>
        <dbReference type="ARBA" id="ARBA00023164"/>
    </source>
</evidence>
<dbReference type="GO" id="GO:0051538">
    <property type="term" value="F:3 iron, 4 sulfur cluster binding"/>
    <property type="evidence" value="ECO:0007669"/>
    <property type="project" value="UniProtKB-KW"/>
</dbReference>
<evidence type="ECO:0000256" key="3">
    <source>
        <dbReference type="ARBA" id="ARBA00004802"/>
    </source>
</evidence>
<comment type="pathway">
    <text evidence="3">Energy metabolism; nitrogen metabolism.</text>
</comment>
<keyword evidence="9" id="KW-0288">FMN</keyword>
<dbReference type="GO" id="GO:0032259">
    <property type="term" value="P:methylation"/>
    <property type="evidence" value="ECO:0007669"/>
    <property type="project" value="UniProtKB-KW"/>
</dbReference>
<name>A0A9P1CQB4_9DINO</name>
<dbReference type="GO" id="GO:0008168">
    <property type="term" value="F:methyltransferase activity"/>
    <property type="evidence" value="ECO:0007669"/>
    <property type="project" value="UniProtKB-KW"/>
</dbReference>
<evidence type="ECO:0000256" key="4">
    <source>
        <dbReference type="ARBA" id="ARBA00004909"/>
    </source>
</evidence>
<evidence type="ECO:0000256" key="19">
    <source>
        <dbReference type="ARBA" id="ARBA00039085"/>
    </source>
</evidence>
<evidence type="ECO:0000256" key="6">
    <source>
        <dbReference type="ARBA" id="ARBA00022603"/>
    </source>
</evidence>
<evidence type="ECO:0000256" key="7">
    <source>
        <dbReference type="ARBA" id="ARBA00022605"/>
    </source>
</evidence>